<comment type="caution">
    <text evidence="1">The sequence shown here is derived from an EMBL/GenBank/DDBJ whole genome shotgun (WGS) entry which is preliminary data.</text>
</comment>
<gene>
    <name evidence="1" type="ORF">ALO_11059</name>
</gene>
<protein>
    <submittedName>
        <fullName evidence="1">Uncharacterized protein</fullName>
    </submittedName>
</protein>
<dbReference type="Proteomes" id="UP000003240">
    <property type="component" value="Unassembled WGS sequence"/>
</dbReference>
<evidence type="ECO:0000313" key="2">
    <source>
        <dbReference type="Proteomes" id="UP000003240"/>
    </source>
</evidence>
<dbReference type="eggNOG" id="ENOG5033FXS">
    <property type="taxonomic scope" value="Bacteria"/>
</dbReference>
<dbReference type="EMBL" id="AFGF01000086">
    <property type="protein sequence ID" value="EGO63825.1"/>
    <property type="molecule type" value="Genomic_DNA"/>
</dbReference>
<proteinExistence type="predicted"/>
<accession>F7NJF6</accession>
<reference evidence="1 2" key="1">
    <citation type="journal article" date="2011" name="EMBO J.">
        <title>Structural diversity of bacterial flagellar motors.</title>
        <authorList>
            <person name="Chen S."/>
            <person name="Beeby M."/>
            <person name="Murphy G.E."/>
            <person name="Leadbetter J.R."/>
            <person name="Hendrixson D.R."/>
            <person name="Briegel A."/>
            <person name="Li Z."/>
            <person name="Shi J."/>
            <person name="Tocheva E.I."/>
            <person name="Muller A."/>
            <person name="Dobro M.J."/>
            <person name="Jensen G.J."/>
        </authorList>
    </citation>
    <scope>NUCLEOTIDE SEQUENCE [LARGE SCALE GENOMIC DNA]</scope>
    <source>
        <strain evidence="1 2">DSM 6540</strain>
    </source>
</reference>
<sequence>MISDTSKKWIEAGIVLGEDPKAKVLCPECAKSELEVQDIRSEFEPELIERIIRCPVCGKYNALRMRRPLKDT</sequence>
<name>F7NJF6_9FIRM</name>
<dbReference type="AlphaFoldDB" id="F7NJF6"/>
<keyword evidence="2" id="KW-1185">Reference proteome</keyword>
<evidence type="ECO:0000313" key="1">
    <source>
        <dbReference type="EMBL" id="EGO63825.1"/>
    </source>
</evidence>
<organism evidence="1 2">
    <name type="scientific">Acetonema longum DSM 6540</name>
    <dbReference type="NCBI Taxonomy" id="1009370"/>
    <lineage>
        <taxon>Bacteria</taxon>
        <taxon>Bacillati</taxon>
        <taxon>Bacillota</taxon>
        <taxon>Negativicutes</taxon>
        <taxon>Acetonemataceae</taxon>
        <taxon>Acetonema</taxon>
    </lineage>
</organism>